<dbReference type="RefSeq" id="XP_016226109.1">
    <property type="nucleotide sequence ID" value="XM_016366591.1"/>
</dbReference>
<feature type="transmembrane region" description="Helical" evidence="6">
    <location>
        <begin position="124"/>
        <end position="141"/>
    </location>
</feature>
<proteinExistence type="inferred from homology"/>
<evidence type="ECO:0000256" key="5">
    <source>
        <dbReference type="ARBA" id="ARBA00023136"/>
    </source>
</evidence>
<accession>A0A0D1WYL9</accession>
<evidence type="ECO:0000256" key="3">
    <source>
        <dbReference type="ARBA" id="ARBA00022824"/>
    </source>
</evidence>
<evidence type="ECO:0000256" key="1">
    <source>
        <dbReference type="ARBA" id="ARBA00005500"/>
    </source>
</evidence>
<evidence type="ECO:0000313" key="8">
    <source>
        <dbReference type="Proteomes" id="UP000054302"/>
    </source>
</evidence>
<dbReference type="EMBL" id="KN847521">
    <property type="protein sequence ID" value="KIV94535.1"/>
    <property type="molecule type" value="Genomic_DNA"/>
</dbReference>
<gene>
    <name evidence="7" type="ORF">PV10_02291</name>
</gene>
<comment type="subcellular location">
    <subcellularLocation>
        <location evidence="6">Membrane</location>
        <topology evidence="6">Single-pass membrane protein</topology>
    </subcellularLocation>
    <subcellularLocation>
        <location evidence="6">Endoplasmic reticulum membrane</location>
        <topology evidence="6">Single-pass membrane protein</topology>
    </subcellularLocation>
</comment>
<dbReference type="InterPro" id="IPR010580">
    <property type="entry name" value="ER_stress-assoc"/>
</dbReference>
<keyword evidence="5 6" id="KW-0472">Membrane</keyword>
<sequence>MLGLAYDKLTYVTFGAIVLDSVIGVADDGMWHAAYPGRTGYEITVGDCNMNDGILFIIDDVEVQTPQQRRANEKYAKGVEKRAGKPESAYKKKEARKSPVGVIAVVALIFVVIAPLLIEQLKLMPAIWGFFLDFLAKLGLISR</sequence>
<reference evidence="7 8" key="1">
    <citation type="submission" date="2015-01" db="EMBL/GenBank/DDBJ databases">
        <title>The Genome Sequence of Exophiala mesophila CBS40295.</title>
        <authorList>
            <consortium name="The Broad Institute Genomics Platform"/>
            <person name="Cuomo C."/>
            <person name="de Hoog S."/>
            <person name="Gorbushina A."/>
            <person name="Stielow B."/>
            <person name="Teixiera M."/>
            <person name="Abouelleil A."/>
            <person name="Chapman S.B."/>
            <person name="Priest M."/>
            <person name="Young S.K."/>
            <person name="Wortman J."/>
            <person name="Nusbaum C."/>
            <person name="Birren B."/>
        </authorList>
    </citation>
    <scope>NUCLEOTIDE SEQUENCE [LARGE SCALE GENOMIC DNA]</scope>
    <source>
        <strain evidence="7 8">CBS 40295</strain>
    </source>
</reference>
<comment type="similarity">
    <text evidence="1 6">Belongs to the RAMP4 family.</text>
</comment>
<dbReference type="HOGENOM" id="CLU_1806176_0_0_1"/>
<evidence type="ECO:0000256" key="2">
    <source>
        <dbReference type="ARBA" id="ARBA00022692"/>
    </source>
</evidence>
<evidence type="ECO:0000313" key="7">
    <source>
        <dbReference type="EMBL" id="KIV94535.1"/>
    </source>
</evidence>
<keyword evidence="3 6" id="KW-0256">Endoplasmic reticulum</keyword>
<dbReference type="OrthoDB" id="16679at2759"/>
<dbReference type="VEuPathDB" id="FungiDB:PV10_02291"/>
<comment type="function">
    <text evidence="6">Interacts with target proteins during translocation into the lumen of the endoplasmic reticulum. Protects unfolded target proteins against degradation and facilitate correct glycosylation.</text>
</comment>
<dbReference type="AlphaFoldDB" id="A0A0D1WYL9"/>
<keyword evidence="8" id="KW-1185">Reference proteome</keyword>
<feature type="transmembrane region" description="Helical" evidence="6">
    <location>
        <begin position="100"/>
        <end position="118"/>
    </location>
</feature>
<dbReference type="Pfam" id="PF06624">
    <property type="entry name" value="RAMP4"/>
    <property type="match status" value="1"/>
</dbReference>
<keyword evidence="4 6" id="KW-1133">Transmembrane helix</keyword>
<evidence type="ECO:0000256" key="6">
    <source>
        <dbReference type="RuleBase" id="RU364120"/>
    </source>
</evidence>
<keyword evidence="2 6" id="KW-0812">Transmembrane</keyword>
<dbReference type="GO" id="GO:0005789">
    <property type="term" value="C:endoplasmic reticulum membrane"/>
    <property type="evidence" value="ECO:0007669"/>
    <property type="project" value="UniProtKB-SubCell"/>
</dbReference>
<name>A0A0D1WYL9_EXOME</name>
<dbReference type="Proteomes" id="UP000054302">
    <property type="component" value="Unassembled WGS sequence"/>
</dbReference>
<dbReference type="GeneID" id="27320136"/>
<protein>
    <recommendedName>
        <fullName evidence="6">Stress-associated endoplasmic reticulum protein</fullName>
    </recommendedName>
</protein>
<evidence type="ECO:0000256" key="4">
    <source>
        <dbReference type="ARBA" id="ARBA00022989"/>
    </source>
</evidence>
<organism evidence="7 8">
    <name type="scientific">Exophiala mesophila</name>
    <name type="common">Black yeast-like fungus</name>
    <dbReference type="NCBI Taxonomy" id="212818"/>
    <lineage>
        <taxon>Eukaryota</taxon>
        <taxon>Fungi</taxon>
        <taxon>Dikarya</taxon>
        <taxon>Ascomycota</taxon>
        <taxon>Pezizomycotina</taxon>
        <taxon>Eurotiomycetes</taxon>
        <taxon>Chaetothyriomycetidae</taxon>
        <taxon>Chaetothyriales</taxon>
        <taxon>Herpotrichiellaceae</taxon>
        <taxon>Exophiala</taxon>
    </lineage>
</organism>
<comment type="caution">
    <text evidence="6">Lacks conserved residue(s) required for the propagation of feature annotation.</text>
</comment>